<name>A0A433UN95_9CYAN</name>
<dbReference type="InterPro" id="IPR022657">
    <property type="entry name" value="De-COase2_CS"/>
</dbReference>
<dbReference type="RefSeq" id="WP_127087027.1">
    <property type="nucleotide sequence ID" value="NZ_RSCL01000042.1"/>
</dbReference>
<dbReference type="InterPro" id="IPR002433">
    <property type="entry name" value="Orn_de-COase"/>
</dbReference>
<dbReference type="FunFam" id="3.20.20.10:FF:000008">
    <property type="entry name" value="Ornithine decarboxylase"/>
    <property type="match status" value="1"/>
</dbReference>
<feature type="modified residue" description="N6-(pyridoxal phosphate)lysine" evidence="9">
    <location>
        <position position="57"/>
    </location>
</feature>
<reference evidence="13" key="1">
    <citation type="submission" date="2018-12" db="EMBL/GenBank/DDBJ databases">
        <authorList>
            <person name="Will S."/>
            <person name="Neumann-Schaal M."/>
            <person name="Henke P."/>
        </authorList>
    </citation>
    <scope>NUCLEOTIDE SEQUENCE</scope>
    <source>
        <strain evidence="13">PCC 7102</strain>
    </source>
</reference>
<dbReference type="Gene3D" id="3.20.20.10">
    <property type="entry name" value="Alanine racemase"/>
    <property type="match status" value="1"/>
</dbReference>
<dbReference type="SUPFAM" id="SSF51419">
    <property type="entry name" value="PLP-binding barrel"/>
    <property type="match status" value="1"/>
</dbReference>
<evidence type="ECO:0000259" key="11">
    <source>
        <dbReference type="Pfam" id="PF00278"/>
    </source>
</evidence>
<keyword evidence="3" id="KW-0210">Decarboxylase</keyword>
<evidence type="ECO:0000256" key="2">
    <source>
        <dbReference type="ARBA" id="ARBA00008872"/>
    </source>
</evidence>
<evidence type="ECO:0000313" key="14">
    <source>
        <dbReference type="Proteomes" id="UP000271624"/>
    </source>
</evidence>
<dbReference type="EMBL" id="RSCL01000042">
    <property type="protein sequence ID" value="RUS95292.1"/>
    <property type="molecule type" value="Genomic_DNA"/>
</dbReference>
<dbReference type="Gene3D" id="2.40.37.10">
    <property type="entry name" value="Lyase, Ornithine Decarboxylase, Chain A, domain 1"/>
    <property type="match status" value="1"/>
</dbReference>
<evidence type="ECO:0000256" key="5">
    <source>
        <dbReference type="ARBA" id="ARBA00023239"/>
    </source>
</evidence>
<comment type="catalytic activity">
    <reaction evidence="8">
        <text>L-ornithine + H(+) = putrescine + CO2</text>
        <dbReference type="Rhea" id="RHEA:22964"/>
        <dbReference type="ChEBI" id="CHEBI:15378"/>
        <dbReference type="ChEBI" id="CHEBI:16526"/>
        <dbReference type="ChEBI" id="CHEBI:46911"/>
        <dbReference type="ChEBI" id="CHEBI:326268"/>
        <dbReference type="EC" id="4.1.1.17"/>
    </reaction>
</comment>
<gene>
    <name evidence="13" type="ORF">DSM106972_090680</name>
</gene>
<evidence type="ECO:0000256" key="6">
    <source>
        <dbReference type="ARBA" id="ARBA00034115"/>
    </source>
</evidence>
<dbReference type="InterPro" id="IPR000183">
    <property type="entry name" value="Orn/DAP/Arg_de-COase"/>
</dbReference>
<evidence type="ECO:0000259" key="12">
    <source>
        <dbReference type="Pfam" id="PF02784"/>
    </source>
</evidence>
<dbReference type="InterPro" id="IPR022643">
    <property type="entry name" value="De-COase2_C"/>
</dbReference>
<comment type="similarity">
    <text evidence="2 10">Belongs to the Orn/Lys/Arg decarboxylase class-II family.</text>
</comment>
<accession>A0A433UN95</accession>
<comment type="cofactor">
    <cofactor evidence="1 9">
        <name>pyridoxal 5'-phosphate</name>
        <dbReference type="ChEBI" id="CHEBI:597326"/>
    </cofactor>
</comment>
<keyword evidence="5" id="KW-0456">Lyase</keyword>
<evidence type="ECO:0000256" key="8">
    <source>
        <dbReference type="ARBA" id="ARBA00049127"/>
    </source>
</evidence>
<feature type="active site" description="Proton donor" evidence="9">
    <location>
        <position position="332"/>
    </location>
</feature>
<dbReference type="Proteomes" id="UP000271624">
    <property type="component" value="Unassembled WGS sequence"/>
</dbReference>
<dbReference type="AlphaFoldDB" id="A0A433UN95"/>
<dbReference type="PRINTS" id="PR01182">
    <property type="entry name" value="ORNDCRBXLASE"/>
</dbReference>
<dbReference type="InterPro" id="IPR029066">
    <property type="entry name" value="PLP-binding_barrel"/>
</dbReference>
<feature type="domain" description="Orn/DAP/Arg decarboxylase 2 C-terminal" evidence="11">
    <location>
        <begin position="271"/>
        <end position="360"/>
    </location>
</feature>
<evidence type="ECO:0000256" key="3">
    <source>
        <dbReference type="ARBA" id="ARBA00022793"/>
    </source>
</evidence>
<comment type="pathway">
    <text evidence="6">Amine and polyamine biosynthesis; putrescine biosynthesis via L-ornithine pathway; putrescine from L-ornithine: step 1/1.</text>
</comment>
<dbReference type="PRINTS" id="PR01179">
    <property type="entry name" value="ODADCRBXLASE"/>
</dbReference>
<dbReference type="InterPro" id="IPR022644">
    <property type="entry name" value="De-COase2_N"/>
</dbReference>
<sequence>MDINMNQEYFPHFSDVRSLVKTLQPNYPVYCVRPKFIQQTAENFISQFAGTVMYAVKCNPHPLVLNALSSGGIKQFDVASQSEIAQIFNTYRTSPHFMHPVKNREAIRIAYFKYGVRYYAVDHLDELEKIVQEIGTDPNVVIVTRVKTPESDSCLYHLAKKFGAEPEEAAKLMQTTEKYGLKAGITFHVGSQCTDPKLYGKALNIVGEVLDYANIEPTCVDVGGGFPAAYPGTKVAPLEKYMLEIKNGLDRINLASSVQILAEPGRALVASGCSLIVQVLLRKSNQLYINDGIFGALSELLDSETVLLSQLIRPDDSVSDELEEFSICGVTCDSTDMIPCNFKLPKDVREGDWIEIDQVGAYSNALSTRFNGFYSKSFACVYDEPMSVCSSKNKNKNKNNFSRQKNKLKQIKEMKEICI</sequence>
<keyword evidence="14" id="KW-1185">Reference proteome</keyword>
<dbReference type="EC" id="4.1.1.17" evidence="7"/>
<dbReference type="Pfam" id="PF00278">
    <property type="entry name" value="Orn_DAP_Arg_deC"/>
    <property type="match status" value="1"/>
</dbReference>
<dbReference type="PANTHER" id="PTHR11482:SF6">
    <property type="entry name" value="ORNITHINE DECARBOXYLASE 1-RELATED"/>
    <property type="match status" value="1"/>
</dbReference>
<dbReference type="GO" id="GO:0005737">
    <property type="term" value="C:cytoplasm"/>
    <property type="evidence" value="ECO:0007669"/>
    <property type="project" value="TreeGrafter"/>
</dbReference>
<dbReference type="Pfam" id="PF02784">
    <property type="entry name" value="Orn_Arg_deC_N"/>
    <property type="match status" value="1"/>
</dbReference>
<evidence type="ECO:0000256" key="10">
    <source>
        <dbReference type="RuleBase" id="RU003737"/>
    </source>
</evidence>
<proteinExistence type="inferred from homology"/>
<dbReference type="InterPro" id="IPR009006">
    <property type="entry name" value="Ala_racemase/Decarboxylase_C"/>
</dbReference>
<evidence type="ECO:0000256" key="9">
    <source>
        <dbReference type="PIRSR" id="PIRSR600183-50"/>
    </source>
</evidence>
<dbReference type="SUPFAM" id="SSF50621">
    <property type="entry name" value="Alanine racemase C-terminal domain-like"/>
    <property type="match status" value="1"/>
</dbReference>
<evidence type="ECO:0000256" key="1">
    <source>
        <dbReference type="ARBA" id="ARBA00001933"/>
    </source>
</evidence>
<feature type="domain" description="Orn/DAP/Arg decarboxylase 2 N-terminal" evidence="12">
    <location>
        <begin position="38"/>
        <end position="270"/>
    </location>
</feature>
<reference evidence="13" key="2">
    <citation type="journal article" date="2019" name="Genome Biol. Evol.">
        <title>Day and night: Metabolic profiles and evolutionary relationships of six axenic non-marine cyanobacteria.</title>
        <authorList>
            <person name="Will S.E."/>
            <person name="Henke P."/>
            <person name="Boedeker C."/>
            <person name="Huang S."/>
            <person name="Brinkmann H."/>
            <person name="Rohde M."/>
            <person name="Jarek M."/>
            <person name="Friedl T."/>
            <person name="Seufert S."/>
            <person name="Schumacher M."/>
            <person name="Overmann J."/>
            <person name="Neumann-Schaal M."/>
            <person name="Petersen J."/>
        </authorList>
    </citation>
    <scope>NUCLEOTIDE SEQUENCE [LARGE SCALE GENOMIC DNA]</scope>
    <source>
        <strain evidence="13">PCC 7102</strain>
    </source>
</reference>
<evidence type="ECO:0000256" key="4">
    <source>
        <dbReference type="ARBA" id="ARBA00022898"/>
    </source>
</evidence>
<dbReference type="PROSITE" id="PS00878">
    <property type="entry name" value="ODR_DC_2_1"/>
    <property type="match status" value="1"/>
</dbReference>
<dbReference type="PANTHER" id="PTHR11482">
    <property type="entry name" value="ARGININE/DIAMINOPIMELATE/ORNITHINE DECARBOXYLASE"/>
    <property type="match status" value="1"/>
</dbReference>
<evidence type="ECO:0000313" key="13">
    <source>
        <dbReference type="EMBL" id="RUS95292.1"/>
    </source>
</evidence>
<dbReference type="InterPro" id="IPR022653">
    <property type="entry name" value="De-COase2_pyr-phos_BS"/>
</dbReference>
<keyword evidence="4 9" id="KW-0663">Pyridoxal phosphate</keyword>
<protein>
    <recommendedName>
        <fullName evidence="7">ornithine decarboxylase</fullName>
        <ecNumber evidence="7">4.1.1.17</ecNumber>
    </recommendedName>
</protein>
<organism evidence="13 14">
    <name type="scientific">Dulcicalothrix desertica PCC 7102</name>
    <dbReference type="NCBI Taxonomy" id="232991"/>
    <lineage>
        <taxon>Bacteria</taxon>
        <taxon>Bacillati</taxon>
        <taxon>Cyanobacteriota</taxon>
        <taxon>Cyanophyceae</taxon>
        <taxon>Nostocales</taxon>
        <taxon>Calotrichaceae</taxon>
        <taxon>Dulcicalothrix</taxon>
    </lineage>
</organism>
<comment type="caution">
    <text evidence="13">The sequence shown here is derived from an EMBL/GenBank/DDBJ whole genome shotgun (WGS) entry which is preliminary data.</text>
</comment>
<evidence type="ECO:0000256" key="7">
    <source>
        <dbReference type="ARBA" id="ARBA00034138"/>
    </source>
</evidence>
<dbReference type="GO" id="GO:0033387">
    <property type="term" value="P:putrescine biosynthetic process from arginine, via ornithine"/>
    <property type="evidence" value="ECO:0007669"/>
    <property type="project" value="TreeGrafter"/>
</dbReference>
<dbReference type="GO" id="GO:0004586">
    <property type="term" value="F:ornithine decarboxylase activity"/>
    <property type="evidence" value="ECO:0007669"/>
    <property type="project" value="UniProtKB-EC"/>
</dbReference>
<dbReference type="PROSITE" id="PS00879">
    <property type="entry name" value="ODR_DC_2_2"/>
    <property type="match status" value="1"/>
</dbReference>